<protein>
    <submittedName>
        <fullName evidence="1">Uncharacterized protein</fullName>
    </submittedName>
</protein>
<reference evidence="1 2" key="1">
    <citation type="submission" date="2019-04" db="EMBL/GenBank/DDBJ databases">
        <title>An improved genome assembly and genetic linkage map for asparagus bean, Vigna unguiculata ssp. sesquipedialis.</title>
        <authorList>
            <person name="Xia Q."/>
            <person name="Zhang R."/>
            <person name="Dong Y."/>
        </authorList>
    </citation>
    <scope>NUCLEOTIDE SEQUENCE [LARGE SCALE GENOMIC DNA]</scope>
    <source>
        <tissue evidence="1">Leaf</tissue>
    </source>
</reference>
<gene>
    <name evidence="1" type="ORF">DEO72_LG3g3246</name>
</gene>
<dbReference type="EMBL" id="CP039347">
    <property type="protein sequence ID" value="QCD88696.1"/>
    <property type="molecule type" value="Genomic_DNA"/>
</dbReference>
<keyword evidence="2" id="KW-1185">Reference proteome</keyword>
<name>A0A4D6LK42_VIGUN</name>
<sequence>MQGQINAGCRPLHGTNNIATATINNNFLVRYSIIITRHRKLYTVREKDERDG</sequence>
<dbReference type="AlphaFoldDB" id="A0A4D6LK42"/>
<evidence type="ECO:0000313" key="1">
    <source>
        <dbReference type="EMBL" id="QCD88696.1"/>
    </source>
</evidence>
<accession>A0A4D6LK42</accession>
<organism evidence="1 2">
    <name type="scientific">Vigna unguiculata</name>
    <name type="common">Cowpea</name>
    <dbReference type="NCBI Taxonomy" id="3917"/>
    <lineage>
        <taxon>Eukaryota</taxon>
        <taxon>Viridiplantae</taxon>
        <taxon>Streptophyta</taxon>
        <taxon>Embryophyta</taxon>
        <taxon>Tracheophyta</taxon>
        <taxon>Spermatophyta</taxon>
        <taxon>Magnoliopsida</taxon>
        <taxon>eudicotyledons</taxon>
        <taxon>Gunneridae</taxon>
        <taxon>Pentapetalae</taxon>
        <taxon>rosids</taxon>
        <taxon>fabids</taxon>
        <taxon>Fabales</taxon>
        <taxon>Fabaceae</taxon>
        <taxon>Papilionoideae</taxon>
        <taxon>50 kb inversion clade</taxon>
        <taxon>NPAAA clade</taxon>
        <taxon>indigoferoid/millettioid clade</taxon>
        <taxon>Phaseoleae</taxon>
        <taxon>Vigna</taxon>
    </lineage>
</organism>
<evidence type="ECO:0000313" key="2">
    <source>
        <dbReference type="Proteomes" id="UP000501690"/>
    </source>
</evidence>
<dbReference type="Proteomes" id="UP000501690">
    <property type="component" value="Linkage Group LG3"/>
</dbReference>
<proteinExistence type="predicted"/>